<evidence type="ECO:0000313" key="2">
    <source>
        <dbReference type="Proteomes" id="UP000198900"/>
    </source>
</evidence>
<proteinExistence type="predicted"/>
<dbReference type="Gene3D" id="3.10.450.50">
    <property type="match status" value="1"/>
</dbReference>
<dbReference type="PANTHER" id="PTHR38436">
    <property type="entry name" value="POLYKETIDE CYCLASE SNOAL-LIKE DOMAIN"/>
    <property type="match status" value="1"/>
</dbReference>
<dbReference type="Pfam" id="PF07366">
    <property type="entry name" value="SnoaL"/>
    <property type="match status" value="1"/>
</dbReference>
<keyword evidence="2" id="KW-1185">Reference proteome</keyword>
<dbReference type="InterPro" id="IPR032710">
    <property type="entry name" value="NTF2-like_dom_sf"/>
</dbReference>
<dbReference type="InterPro" id="IPR009959">
    <property type="entry name" value="Cyclase_SnoaL-like"/>
</dbReference>
<accession>A0A7Z7B244</accession>
<reference evidence="1" key="1">
    <citation type="submission" date="2016-10" db="EMBL/GenBank/DDBJ databases">
        <authorList>
            <person name="Varghese N."/>
            <person name="Submissions S."/>
        </authorList>
    </citation>
    <scope>NUCLEOTIDE SEQUENCE [LARGE SCALE GENOMIC DNA]</scope>
    <source>
        <strain evidence="1">YR281</strain>
    </source>
</reference>
<organism evidence="1 2">
    <name type="scientific">Paraburkholderia steynii</name>
    <dbReference type="NCBI Taxonomy" id="1245441"/>
    <lineage>
        <taxon>Bacteria</taxon>
        <taxon>Pseudomonadati</taxon>
        <taxon>Pseudomonadota</taxon>
        <taxon>Betaproteobacteria</taxon>
        <taxon>Burkholderiales</taxon>
        <taxon>Burkholderiaceae</taxon>
        <taxon>Paraburkholderia</taxon>
    </lineage>
</organism>
<dbReference type="GO" id="GO:0030638">
    <property type="term" value="P:polyketide metabolic process"/>
    <property type="evidence" value="ECO:0007669"/>
    <property type="project" value="InterPro"/>
</dbReference>
<name>A0A7Z7B244_9BURK</name>
<dbReference type="SUPFAM" id="SSF54427">
    <property type="entry name" value="NTF2-like"/>
    <property type="match status" value="1"/>
</dbReference>
<dbReference type="PANTHER" id="PTHR38436:SF1">
    <property type="entry name" value="ESTER CYCLASE"/>
    <property type="match status" value="1"/>
</dbReference>
<sequence length="161" mass="18106">MQTKEELRNEEAFRAIINRIINDGEVDLCERYMHPQMVIRRYGLASISTLLMPDRPAPPDGGAIEGFKAGLKQIRAAFPDWTHHIESVVAKDDRVSGTWTLNCTHLGTFMGLPPTQRPITMSEAGFTRFADGRMIEGWFIGDELALAQQLGIHWRAPTVSQ</sequence>
<gene>
    <name evidence="1" type="ORF">SAMN04487926_10389</name>
</gene>
<evidence type="ECO:0000313" key="1">
    <source>
        <dbReference type="EMBL" id="SDH25433.1"/>
    </source>
</evidence>
<dbReference type="EMBL" id="FNDI01000003">
    <property type="protein sequence ID" value="SDH25433.1"/>
    <property type="molecule type" value="Genomic_DNA"/>
</dbReference>
<dbReference type="RefSeq" id="WP_091776390.1">
    <property type="nucleotide sequence ID" value="NZ_FNDI01000003.1"/>
</dbReference>
<dbReference type="AlphaFoldDB" id="A0A7Z7B244"/>
<dbReference type="Proteomes" id="UP000198900">
    <property type="component" value="Unassembled WGS sequence"/>
</dbReference>
<comment type="caution">
    <text evidence="1">The sequence shown here is derived from an EMBL/GenBank/DDBJ whole genome shotgun (WGS) entry which is preliminary data.</text>
</comment>
<protein>
    <submittedName>
        <fullName evidence="1">SnoaL-like polyketide cyclase</fullName>
    </submittedName>
</protein>